<dbReference type="AlphaFoldDB" id="S8DF40"/>
<dbReference type="Proteomes" id="UP000015453">
    <property type="component" value="Unassembled WGS sequence"/>
</dbReference>
<comment type="caution">
    <text evidence="6">The sequence shown here is derived from an EMBL/GenBank/DDBJ whole genome shotgun (WGS) entry which is preliminary data.</text>
</comment>
<evidence type="ECO:0000313" key="6">
    <source>
        <dbReference type="EMBL" id="EPS61358.1"/>
    </source>
</evidence>
<dbReference type="InterPro" id="IPR032308">
    <property type="entry name" value="TDBD"/>
</dbReference>
<feature type="domain" description="Tify" evidence="5">
    <location>
        <begin position="25"/>
        <end position="61"/>
    </location>
</feature>
<evidence type="ECO:0000256" key="3">
    <source>
        <dbReference type="ARBA" id="ARBA00023242"/>
    </source>
</evidence>
<sequence length="62" mass="6747">MPRVSTTGNGPNGKTIRGFLYKYSIEEVSIICLCHGRSFSPASFVEHAGGVDIDNPLRHITV</sequence>
<dbReference type="GO" id="GO:0005634">
    <property type="term" value="C:nucleus"/>
    <property type="evidence" value="ECO:0007669"/>
    <property type="project" value="UniProtKB-SubCell"/>
</dbReference>
<accession>S8DF40</accession>
<evidence type="ECO:0000256" key="4">
    <source>
        <dbReference type="RuleBase" id="RU369029"/>
    </source>
</evidence>
<comment type="function">
    <text evidence="4">Acts as a negative regulator of abscisic acid (ABA) response.</text>
</comment>
<dbReference type="Pfam" id="PF16135">
    <property type="entry name" value="TDBD"/>
    <property type="match status" value="1"/>
</dbReference>
<gene>
    <name evidence="6" type="ORF">M569_13439</name>
</gene>
<keyword evidence="7" id="KW-1185">Reference proteome</keyword>
<feature type="non-terminal residue" evidence="6">
    <location>
        <position position="62"/>
    </location>
</feature>
<evidence type="ECO:0000256" key="1">
    <source>
        <dbReference type="ARBA" id="ARBA00004123"/>
    </source>
</evidence>
<keyword evidence="3 4" id="KW-0539">Nucleus</keyword>
<comment type="similarity">
    <text evidence="2 4">Belongs to the Ninja family.</text>
</comment>
<evidence type="ECO:0000256" key="2">
    <source>
        <dbReference type="ARBA" id="ARBA00006081"/>
    </source>
</evidence>
<dbReference type="GO" id="GO:0007165">
    <property type="term" value="P:signal transduction"/>
    <property type="evidence" value="ECO:0007669"/>
    <property type="project" value="InterPro"/>
</dbReference>
<dbReference type="PANTHER" id="PTHR31413:SF15">
    <property type="entry name" value="NINJA-FAMILY PROTEIN"/>
    <property type="match status" value="1"/>
</dbReference>
<proteinExistence type="inferred from homology"/>
<dbReference type="PANTHER" id="PTHR31413">
    <property type="entry name" value="AFP HOMOLOG 2"/>
    <property type="match status" value="1"/>
</dbReference>
<dbReference type="InterPro" id="IPR031307">
    <property type="entry name" value="Ninja_fam"/>
</dbReference>
<dbReference type="OrthoDB" id="667358at2759"/>
<evidence type="ECO:0000259" key="5">
    <source>
        <dbReference type="Pfam" id="PF16135"/>
    </source>
</evidence>
<protein>
    <recommendedName>
        <fullName evidence="4">Ninja-family protein</fullName>
    </recommendedName>
    <alternativeName>
        <fullName evidence="4">ABI-binding protein</fullName>
    </alternativeName>
</protein>
<reference evidence="6 7" key="1">
    <citation type="journal article" date="2013" name="BMC Genomics">
        <title>The miniature genome of a carnivorous plant Genlisea aurea contains a low number of genes and short non-coding sequences.</title>
        <authorList>
            <person name="Leushkin E.V."/>
            <person name="Sutormin R.A."/>
            <person name="Nabieva E.R."/>
            <person name="Penin A.A."/>
            <person name="Kondrashov A.S."/>
            <person name="Logacheva M.D."/>
        </authorList>
    </citation>
    <scope>NUCLEOTIDE SEQUENCE [LARGE SCALE GENOMIC DNA]</scope>
</reference>
<dbReference type="GO" id="GO:0045892">
    <property type="term" value="P:negative regulation of DNA-templated transcription"/>
    <property type="evidence" value="ECO:0007669"/>
    <property type="project" value="TreeGrafter"/>
</dbReference>
<name>S8DF40_9LAMI</name>
<dbReference type="EMBL" id="AUSU01006905">
    <property type="protein sequence ID" value="EPS61358.1"/>
    <property type="molecule type" value="Genomic_DNA"/>
</dbReference>
<evidence type="ECO:0000313" key="7">
    <source>
        <dbReference type="Proteomes" id="UP000015453"/>
    </source>
</evidence>
<comment type="subcellular location">
    <subcellularLocation>
        <location evidence="1 4">Nucleus</location>
    </subcellularLocation>
</comment>
<organism evidence="6 7">
    <name type="scientific">Genlisea aurea</name>
    <dbReference type="NCBI Taxonomy" id="192259"/>
    <lineage>
        <taxon>Eukaryota</taxon>
        <taxon>Viridiplantae</taxon>
        <taxon>Streptophyta</taxon>
        <taxon>Embryophyta</taxon>
        <taxon>Tracheophyta</taxon>
        <taxon>Spermatophyta</taxon>
        <taxon>Magnoliopsida</taxon>
        <taxon>eudicotyledons</taxon>
        <taxon>Gunneridae</taxon>
        <taxon>Pentapetalae</taxon>
        <taxon>asterids</taxon>
        <taxon>lamiids</taxon>
        <taxon>Lamiales</taxon>
        <taxon>Lentibulariaceae</taxon>
        <taxon>Genlisea</taxon>
    </lineage>
</organism>